<feature type="domain" description="PD(D/E)XK endonuclease" evidence="1">
    <location>
        <begin position="18"/>
        <end position="87"/>
    </location>
</feature>
<dbReference type="Pfam" id="PF11645">
    <property type="entry name" value="PDDEXK_5"/>
    <property type="match status" value="1"/>
</dbReference>
<accession>A0A2M7Q506</accession>
<dbReference type="EMBL" id="PFKX01000040">
    <property type="protein sequence ID" value="PIY58473.1"/>
    <property type="molecule type" value="Genomic_DNA"/>
</dbReference>
<dbReference type="Proteomes" id="UP000230732">
    <property type="component" value="Unassembled WGS sequence"/>
</dbReference>
<sequence>MVTKYLCRLATREIMFPIVKKAGNLENVQVKYAGLCGRTKTCKVGLCITGGNQSYSYSKKYKNDSFDTLFVYTEKGEIYVIPWKKLGIRNELSIDTKKYKMYRF</sequence>
<comment type="caution">
    <text evidence="2">The sequence shown here is derived from an EMBL/GenBank/DDBJ whole genome shotgun (WGS) entry which is preliminary data.</text>
</comment>
<dbReference type="GO" id="GO:0003676">
    <property type="term" value="F:nucleic acid binding"/>
    <property type="evidence" value="ECO:0007669"/>
    <property type="project" value="InterPro"/>
</dbReference>
<dbReference type="InterPro" id="IPR011856">
    <property type="entry name" value="tRNA_endonuc-like_dom_sf"/>
</dbReference>
<name>A0A2M7Q506_9BACT</name>
<organism evidence="2 3">
    <name type="scientific">Candidatus Yonathbacteria bacterium CG_4_10_14_0_8_um_filter_43_17</name>
    <dbReference type="NCBI Taxonomy" id="1975099"/>
    <lineage>
        <taxon>Bacteria</taxon>
        <taxon>Candidatus Yonathiibacteriota</taxon>
    </lineage>
</organism>
<dbReference type="Gene3D" id="3.40.1350.10">
    <property type="match status" value="1"/>
</dbReference>
<proteinExistence type="predicted"/>
<gene>
    <name evidence="2" type="ORF">COY98_01940</name>
</gene>
<protein>
    <recommendedName>
        <fullName evidence="1">PD(D/E)XK endonuclease domain-containing protein</fullName>
    </recommendedName>
</protein>
<evidence type="ECO:0000313" key="2">
    <source>
        <dbReference type="EMBL" id="PIY58473.1"/>
    </source>
</evidence>
<evidence type="ECO:0000313" key="3">
    <source>
        <dbReference type="Proteomes" id="UP000230732"/>
    </source>
</evidence>
<dbReference type="InterPro" id="IPR021671">
    <property type="entry name" value="PD(D/E)XK_Endonuc"/>
</dbReference>
<dbReference type="AlphaFoldDB" id="A0A2M7Q506"/>
<evidence type="ECO:0000259" key="1">
    <source>
        <dbReference type="Pfam" id="PF11645"/>
    </source>
</evidence>
<reference evidence="3" key="1">
    <citation type="submission" date="2017-09" db="EMBL/GenBank/DDBJ databases">
        <title>Depth-based differentiation of microbial function through sediment-hosted aquifers and enrichment of novel symbionts in the deep terrestrial subsurface.</title>
        <authorList>
            <person name="Probst A.J."/>
            <person name="Ladd B."/>
            <person name="Jarett J.K."/>
            <person name="Geller-Mcgrath D.E."/>
            <person name="Sieber C.M.K."/>
            <person name="Emerson J.B."/>
            <person name="Anantharaman K."/>
            <person name="Thomas B.C."/>
            <person name="Malmstrom R."/>
            <person name="Stieglmeier M."/>
            <person name="Klingl A."/>
            <person name="Woyke T."/>
            <person name="Ryan C.M."/>
            <person name="Banfield J.F."/>
        </authorList>
    </citation>
    <scope>NUCLEOTIDE SEQUENCE [LARGE SCALE GENOMIC DNA]</scope>
</reference>